<dbReference type="Gene3D" id="3.40.50.2020">
    <property type="match status" value="1"/>
</dbReference>
<dbReference type="GO" id="GO:0005737">
    <property type="term" value="C:cytoplasm"/>
    <property type="evidence" value="ECO:0007669"/>
    <property type="project" value="UniProtKB-SubCell"/>
</dbReference>
<organism evidence="9 10">
    <name type="scientific">Faecalicoccus pleomorphus</name>
    <dbReference type="NCBI Taxonomy" id="1323"/>
    <lineage>
        <taxon>Bacteria</taxon>
        <taxon>Bacillati</taxon>
        <taxon>Bacillota</taxon>
        <taxon>Erysipelotrichia</taxon>
        <taxon>Erysipelotrichales</taxon>
        <taxon>Erysipelotrichaceae</taxon>
        <taxon>Faecalicoccus</taxon>
    </lineage>
</organism>
<dbReference type="NCBIfam" id="TIGR01744">
    <property type="entry name" value="XPRTase"/>
    <property type="match status" value="1"/>
</dbReference>
<dbReference type="Proteomes" id="UP000260721">
    <property type="component" value="Unassembled WGS sequence"/>
</dbReference>
<feature type="binding site" evidence="5">
    <location>
        <begin position="127"/>
        <end position="131"/>
    </location>
    <ligand>
        <name>5-phospho-alpha-D-ribose 1-diphosphate</name>
        <dbReference type="ChEBI" id="CHEBI:58017"/>
    </ligand>
</feature>
<gene>
    <name evidence="5" type="primary">xpt</name>
    <name evidence="9" type="ORF">DXC78_05005</name>
    <name evidence="8" type="ORF">HF861_05695</name>
    <name evidence="7" type="ORF">PND82_10945</name>
</gene>
<dbReference type="EMBL" id="JABAFR010000011">
    <property type="protein sequence ID" value="NME44376.1"/>
    <property type="molecule type" value="Genomic_DNA"/>
</dbReference>
<reference evidence="9 10" key="1">
    <citation type="submission" date="2018-08" db="EMBL/GenBank/DDBJ databases">
        <title>A genome reference for cultivated species of the human gut microbiota.</title>
        <authorList>
            <person name="Zou Y."/>
            <person name="Xue W."/>
            <person name="Luo G."/>
        </authorList>
    </citation>
    <scope>NUCLEOTIDE SEQUENCE [LARGE SCALE GENOMIC DNA]</scope>
    <source>
        <strain evidence="9 10">TF08-11</strain>
    </source>
</reference>
<comment type="subcellular location">
    <subcellularLocation>
        <location evidence="5">Cytoplasm</location>
    </subcellularLocation>
</comment>
<dbReference type="RefSeq" id="WP_117446002.1">
    <property type="nucleotide sequence ID" value="NZ_CALCIP010000038.1"/>
</dbReference>
<dbReference type="GO" id="GO:0000310">
    <property type="term" value="F:xanthine phosphoribosyltransferase activity"/>
    <property type="evidence" value="ECO:0007669"/>
    <property type="project" value="UniProtKB-UniRule"/>
</dbReference>
<dbReference type="NCBIfam" id="NF006671">
    <property type="entry name" value="PRK09219.1"/>
    <property type="match status" value="1"/>
</dbReference>
<keyword evidence="2 5" id="KW-0328">Glycosyltransferase</keyword>
<dbReference type="GO" id="GO:0032265">
    <property type="term" value="P:XMP salvage"/>
    <property type="evidence" value="ECO:0007669"/>
    <property type="project" value="UniProtKB-UniRule"/>
</dbReference>
<dbReference type="HAMAP" id="MF_01184">
    <property type="entry name" value="XPRTase"/>
    <property type="match status" value="1"/>
</dbReference>
<comment type="caution">
    <text evidence="9">The sequence shown here is derived from an EMBL/GenBank/DDBJ whole genome shotgun (WGS) entry which is preliminary data.</text>
</comment>
<comment type="pathway">
    <text evidence="5">Purine metabolism; XMP biosynthesis via salvage pathway; XMP from xanthine: step 1/1.</text>
</comment>
<dbReference type="InterPro" id="IPR010079">
    <property type="entry name" value="Xanthine_PRibTrfase"/>
</dbReference>
<dbReference type="PANTHER" id="PTHR43864">
    <property type="entry name" value="HYPOXANTHINE/GUANINE PHOSPHORIBOSYLTRANSFERASE"/>
    <property type="match status" value="1"/>
</dbReference>
<dbReference type="Proteomes" id="UP000540014">
    <property type="component" value="Unassembled WGS sequence"/>
</dbReference>
<comment type="function">
    <text evidence="5">Converts the preformed base xanthine, a product of nucleic acid breakdown, to xanthosine 5'-monophosphate (XMP), so it can be reused for RNA or DNA synthesis.</text>
</comment>
<dbReference type="UniPathway" id="UPA00602">
    <property type="reaction ID" value="UER00658"/>
</dbReference>
<dbReference type="EMBL" id="JAQLXO010000030">
    <property type="protein sequence ID" value="MDB7983327.1"/>
    <property type="molecule type" value="Genomic_DNA"/>
</dbReference>
<comment type="catalytic activity">
    <reaction evidence="5">
        <text>XMP + diphosphate = xanthine + 5-phospho-alpha-D-ribose 1-diphosphate</text>
        <dbReference type="Rhea" id="RHEA:10800"/>
        <dbReference type="ChEBI" id="CHEBI:17712"/>
        <dbReference type="ChEBI" id="CHEBI:33019"/>
        <dbReference type="ChEBI" id="CHEBI:57464"/>
        <dbReference type="ChEBI" id="CHEBI:58017"/>
        <dbReference type="EC" id="2.4.2.22"/>
    </reaction>
</comment>
<feature type="binding site" evidence="5">
    <location>
        <position position="155"/>
    </location>
    <ligand>
        <name>xanthine</name>
        <dbReference type="ChEBI" id="CHEBI:17712"/>
    </ligand>
</feature>
<proteinExistence type="inferred from homology"/>
<evidence type="ECO:0000256" key="1">
    <source>
        <dbReference type="ARBA" id="ARBA00022490"/>
    </source>
</evidence>
<comment type="similarity">
    <text evidence="5">Belongs to the purine/pyrimidine phosphoribosyltransferase family. Xpt subfamily.</text>
</comment>
<dbReference type="SUPFAM" id="SSF53271">
    <property type="entry name" value="PRTase-like"/>
    <property type="match status" value="1"/>
</dbReference>
<evidence type="ECO:0000313" key="10">
    <source>
        <dbReference type="Proteomes" id="UP000260721"/>
    </source>
</evidence>
<accession>A0A3E3E6B9</accession>
<feature type="binding site" evidence="5">
    <location>
        <position position="27"/>
    </location>
    <ligand>
        <name>xanthine</name>
        <dbReference type="ChEBI" id="CHEBI:17712"/>
    </ligand>
</feature>
<sequence length="189" mass="21546">MKLLQEAIEKRGEIINDFILKVDSFLNHQIDCALMEQIGIEFANYFKDKHFTKIVTIESSGIAPAVFTGLKMNLPVIFLKKSEPSTMKDPVYTEAFSFTKNRKYTLCMERNCLNSEDSVLFIDDFLANGQAFISAEDLVHQCNAKIDGIGIVIEKSFQKGRGLIEEKGYDIYSLARIQEMKDNKVVWAQ</sequence>
<evidence type="ECO:0000313" key="11">
    <source>
        <dbReference type="Proteomes" id="UP000540014"/>
    </source>
</evidence>
<keyword evidence="4 5" id="KW-0660">Purine salvage</keyword>
<reference evidence="8 11" key="2">
    <citation type="submission" date="2020-04" db="EMBL/GenBank/DDBJ databases">
        <authorList>
            <person name="Hitch T.C.A."/>
            <person name="Wylensek D."/>
            <person name="Clavel T."/>
        </authorList>
    </citation>
    <scope>NUCLEOTIDE SEQUENCE [LARGE SCALE GENOMIC DNA]</scope>
    <source>
        <strain evidence="8 11">BSM-383-APC-22F</strain>
    </source>
</reference>
<comment type="subunit">
    <text evidence="5">Homodimer.</text>
</comment>
<evidence type="ECO:0000313" key="7">
    <source>
        <dbReference type="EMBL" id="MDB7983327.1"/>
    </source>
</evidence>
<evidence type="ECO:0000256" key="3">
    <source>
        <dbReference type="ARBA" id="ARBA00022679"/>
    </source>
</evidence>
<evidence type="ECO:0000256" key="6">
    <source>
        <dbReference type="NCBIfam" id="TIGR01744"/>
    </source>
</evidence>
<evidence type="ECO:0000256" key="2">
    <source>
        <dbReference type="ARBA" id="ARBA00022676"/>
    </source>
</evidence>
<dbReference type="GO" id="GO:0006166">
    <property type="term" value="P:purine ribonucleoside salvage"/>
    <property type="evidence" value="ECO:0007669"/>
    <property type="project" value="UniProtKB-KW"/>
</dbReference>
<name>A0A3E3E6B9_9FIRM</name>
<dbReference type="EC" id="2.4.2.22" evidence="5 6"/>
<dbReference type="InterPro" id="IPR029057">
    <property type="entry name" value="PRTase-like"/>
</dbReference>
<dbReference type="PANTHER" id="PTHR43864:SF1">
    <property type="entry name" value="XANTHINE PHOSPHORIBOSYLTRANSFERASE"/>
    <property type="match status" value="1"/>
</dbReference>
<reference evidence="7" key="3">
    <citation type="submission" date="2023-01" db="EMBL/GenBank/DDBJ databases">
        <title>Human gut microbiome strain richness.</title>
        <authorList>
            <person name="Chen-Liaw A."/>
        </authorList>
    </citation>
    <scope>NUCLEOTIDE SEQUENCE</scope>
    <source>
        <strain evidence="7">D8_m1001271B151109d0_201107</strain>
    </source>
</reference>
<dbReference type="Proteomes" id="UP001212981">
    <property type="component" value="Unassembled WGS sequence"/>
</dbReference>
<protein>
    <recommendedName>
        <fullName evidence="5 6">Xanthine phosphoribosyltransferase</fullName>
        <shortName evidence="5">XPRTase</shortName>
        <ecNumber evidence="5 6">2.4.2.22</ecNumber>
    </recommendedName>
</protein>
<keyword evidence="3 5" id="KW-0808">Transferase</keyword>
<dbReference type="AlphaFoldDB" id="A0A3E3E6B9"/>
<keyword evidence="1 5" id="KW-0963">Cytoplasm</keyword>
<evidence type="ECO:0000313" key="9">
    <source>
        <dbReference type="EMBL" id="RGD76797.1"/>
    </source>
</evidence>
<dbReference type="InterPro" id="IPR050118">
    <property type="entry name" value="Pur/Pyrimidine_PRTase"/>
</dbReference>
<evidence type="ECO:0000256" key="5">
    <source>
        <dbReference type="HAMAP-Rule" id="MF_01184"/>
    </source>
</evidence>
<dbReference type="STRING" id="1123313.GCA_000420345_01679"/>
<evidence type="ECO:0000313" key="8">
    <source>
        <dbReference type="EMBL" id="NME44376.1"/>
    </source>
</evidence>
<evidence type="ECO:0000256" key="4">
    <source>
        <dbReference type="ARBA" id="ARBA00022726"/>
    </source>
</evidence>
<dbReference type="EMBL" id="QUSK01000009">
    <property type="protein sequence ID" value="RGD76797.1"/>
    <property type="molecule type" value="Genomic_DNA"/>
</dbReference>
<feature type="binding site" evidence="5">
    <location>
        <position position="20"/>
    </location>
    <ligand>
        <name>xanthine</name>
        <dbReference type="ChEBI" id="CHEBI:17712"/>
    </ligand>
</feature>
<dbReference type="GO" id="GO:0046110">
    <property type="term" value="P:xanthine metabolic process"/>
    <property type="evidence" value="ECO:0007669"/>
    <property type="project" value="UniProtKB-UniRule"/>
</dbReference>